<dbReference type="Pfam" id="PF17874">
    <property type="entry name" value="TPR_MalT"/>
    <property type="match status" value="1"/>
</dbReference>
<dbReference type="CDD" id="cd06170">
    <property type="entry name" value="LuxR_C_like"/>
    <property type="match status" value="1"/>
</dbReference>
<dbReference type="SUPFAM" id="SSF52540">
    <property type="entry name" value="P-loop containing nucleoside triphosphate hydrolases"/>
    <property type="match status" value="1"/>
</dbReference>
<dbReference type="Pfam" id="PF00196">
    <property type="entry name" value="GerE"/>
    <property type="match status" value="1"/>
</dbReference>
<dbReference type="Pfam" id="PF25873">
    <property type="entry name" value="WHD_MalT"/>
    <property type="match status" value="1"/>
</dbReference>
<dbReference type="Pfam" id="PF13191">
    <property type="entry name" value="AAA_16"/>
    <property type="match status" value="1"/>
</dbReference>
<dbReference type="SUPFAM" id="SSF48452">
    <property type="entry name" value="TPR-like"/>
    <property type="match status" value="2"/>
</dbReference>
<dbReference type="Proteomes" id="UP000669060">
    <property type="component" value="Unassembled WGS sequence"/>
</dbReference>
<accession>A0ABS3TUQ3</accession>
<dbReference type="SUPFAM" id="SSF46894">
    <property type="entry name" value="C-terminal effector domain of the bipartite response regulators"/>
    <property type="match status" value="1"/>
</dbReference>
<dbReference type="PANTHER" id="PTHR44688">
    <property type="entry name" value="DNA-BINDING TRANSCRIPTIONAL ACTIVATOR DEVR_DOSR"/>
    <property type="match status" value="1"/>
</dbReference>
<dbReference type="InterPro" id="IPR011990">
    <property type="entry name" value="TPR-like_helical_dom_sf"/>
</dbReference>
<reference evidence="5 6" key="1">
    <citation type="submission" date="2020-12" db="EMBL/GenBank/DDBJ databases">
        <title>Pseudomonas schmalbachii sp. nov. isolated from millipede gut.</title>
        <authorList>
            <person name="Shelomi M."/>
        </authorList>
    </citation>
    <scope>NUCLEOTIDE SEQUENCE [LARGE SCALE GENOMIC DNA]</scope>
    <source>
        <strain evidence="5 6">Milli4</strain>
    </source>
</reference>
<dbReference type="PANTHER" id="PTHR44688:SF16">
    <property type="entry name" value="DNA-BINDING TRANSCRIPTIONAL ACTIVATOR DEVR_DOSR"/>
    <property type="match status" value="1"/>
</dbReference>
<keyword evidence="3" id="KW-0804">Transcription</keyword>
<dbReference type="Gene3D" id="1.10.10.10">
    <property type="entry name" value="Winged helix-like DNA-binding domain superfamily/Winged helix DNA-binding domain"/>
    <property type="match status" value="1"/>
</dbReference>
<dbReference type="EMBL" id="JAELYA010000008">
    <property type="protein sequence ID" value="MBO3277389.1"/>
    <property type="molecule type" value="Genomic_DNA"/>
</dbReference>
<dbReference type="InterPro" id="IPR027417">
    <property type="entry name" value="P-loop_NTPase"/>
</dbReference>
<proteinExistence type="predicted"/>
<evidence type="ECO:0000256" key="2">
    <source>
        <dbReference type="ARBA" id="ARBA00023125"/>
    </source>
</evidence>
<evidence type="ECO:0000259" key="4">
    <source>
        <dbReference type="PROSITE" id="PS50043"/>
    </source>
</evidence>
<dbReference type="InterPro" id="IPR000792">
    <property type="entry name" value="Tscrpt_reg_LuxR_C"/>
</dbReference>
<dbReference type="PRINTS" id="PR00038">
    <property type="entry name" value="HTHLUXR"/>
</dbReference>
<organism evidence="5 6">
    <name type="scientific">Pseudomonas schmalbachii</name>
    <dbReference type="NCBI Taxonomy" id="2816993"/>
    <lineage>
        <taxon>Bacteria</taxon>
        <taxon>Pseudomonadati</taxon>
        <taxon>Pseudomonadota</taxon>
        <taxon>Gammaproteobacteria</taxon>
        <taxon>Pseudomonadales</taxon>
        <taxon>Pseudomonadaceae</taxon>
        <taxon>Pseudomonas</taxon>
    </lineage>
</organism>
<comment type="caution">
    <text evidence="5">The sequence shown here is derived from an EMBL/GenBank/DDBJ whole genome shotgun (WGS) entry which is preliminary data.</text>
</comment>
<evidence type="ECO:0000256" key="3">
    <source>
        <dbReference type="ARBA" id="ARBA00023163"/>
    </source>
</evidence>
<keyword evidence="2" id="KW-0238">DNA-binding</keyword>
<dbReference type="InterPro" id="IPR036388">
    <property type="entry name" value="WH-like_DNA-bd_sf"/>
</dbReference>
<dbReference type="SMART" id="SM00421">
    <property type="entry name" value="HTH_LUXR"/>
    <property type="match status" value="1"/>
</dbReference>
<sequence>MPSSRYSSSDRELQVVASTKVLPPRGARHLMPREALISRLLEARRQRCVVIQGPAGCGKTSTLLAWRRELLSLNFDVAWLSLAGEDNDLARFSSCLLASLAEVDPAMVREAAILVGRENDDLAMEHWVITLVQGIAQHKQELVLILDDLHLLSDPRIFQILQWLLEYAPAHFHLVLGSRTAVPMPHALTRLRAQGLLSEFDLRDLRFSAEESERFLREYLGKIDKRDAEVLHELTDGWAAGLQLFAVDLKARPNGSYPHVQVRDAGAFASYFEQEVLANLAPDDLALLLRTSICNRFCASLCAALFGQPHALPKMLNRLARLDGSNLFITKVESHDRESWYRMHPLLREVLRGQLAEHPEIDQQALHATARSWFSERGYLDEAVRHAIQAGDTQAAADIVEAWAYDLLARGDLSQLASLLRRIPEEQMQERFGLLLVTAHRHMFARDYAALEQAVARLDGMREGLEPNQRYALTLLHAGTALQRDDTDAAQALLPELLDIPEDADDFAQTGRSNALAWLYMYQGEYEHARAILDAGERPGGSPRRSLVGRCMAGMSLILEGRITQAEHIFREVLQEAEQQGPAYGTVAFMAAGLLASALYELNECESVCQLLEPRIGVLERASLPEAVLQALLMLSSSHWQAGRRLEAHAQIDRLEEYASAYSLDRLLVSALIVRHSFFLQQGEIEQAKATLERIETLAAGYSDNRGIAGDIRMVAQRAQAEERIHRKDFATAAEVLAPLIATCEESKRWRRVASLRMLLAIAEQGRGNDEAARAQMIEALRLGHQLGLLRSLLSVSHRVPKMLARLLEDERTDPVLGFYIQRLLAASEQAAQDAGTGTAPAAAIGNLSDRESEVLALLAHAMPNKKIARALGVSPETVKWHLKNIYGKLGVSGRDEAIARMRDLGLDSAGKL</sequence>
<keyword evidence="1" id="KW-0805">Transcription regulation</keyword>
<dbReference type="RefSeq" id="WP_208315693.1">
    <property type="nucleotide sequence ID" value="NZ_JAELYA010000008.1"/>
</dbReference>
<evidence type="ECO:0000313" key="6">
    <source>
        <dbReference type="Proteomes" id="UP000669060"/>
    </source>
</evidence>
<dbReference type="PROSITE" id="PS50043">
    <property type="entry name" value="HTH_LUXR_2"/>
    <property type="match status" value="1"/>
</dbReference>
<dbReference type="Gene3D" id="1.25.40.10">
    <property type="entry name" value="Tetratricopeptide repeat domain"/>
    <property type="match status" value="1"/>
</dbReference>
<dbReference type="Gene3D" id="3.40.50.300">
    <property type="entry name" value="P-loop containing nucleotide triphosphate hydrolases"/>
    <property type="match status" value="1"/>
</dbReference>
<name>A0ABS3TUQ3_9PSED</name>
<dbReference type="InterPro" id="IPR059106">
    <property type="entry name" value="WHD_MalT"/>
</dbReference>
<dbReference type="InterPro" id="IPR041617">
    <property type="entry name" value="TPR_MalT"/>
</dbReference>
<dbReference type="InterPro" id="IPR016032">
    <property type="entry name" value="Sig_transdc_resp-reg_C-effctor"/>
</dbReference>
<keyword evidence="6" id="KW-1185">Reference proteome</keyword>
<evidence type="ECO:0000313" key="5">
    <source>
        <dbReference type="EMBL" id="MBO3277389.1"/>
    </source>
</evidence>
<evidence type="ECO:0000256" key="1">
    <source>
        <dbReference type="ARBA" id="ARBA00023015"/>
    </source>
</evidence>
<dbReference type="InterPro" id="IPR041664">
    <property type="entry name" value="AAA_16"/>
</dbReference>
<protein>
    <submittedName>
        <fullName evidence="5">Helix-turn-helix transcriptional regulator</fullName>
    </submittedName>
</protein>
<gene>
    <name evidence="5" type="ORF">JFY56_19405</name>
</gene>
<feature type="domain" description="HTH luxR-type" evidence="4">
    <location>
        <begin position="841"/>
        <end position="906"/>
    </location>
</feature>